<protein>
    <submittedName>
        <fullName evidence="1">Uncharacterized protein</fullName>
    </submittedName>
</protein>
<evidence type="ECO:0000313" key="1">
    <source>
        <dbReference type="EMBL" id="MBX22590.1"/>
    </source>
</evidence>
<organism evidence="1">
    <name type="scientific">Rhizophora mucronata</name>
    <name type="common">Asiatic mangrove</name>
    <dbReference type="NCBI Taxonomy" id="61149"/>
    <lineage>
        <taxon>Eukaryota</taxon>
        <taxon>Viridiplantae</taxon>
        <taxon>Streptophyta</taxon>
        <taxon>Embryophyta</taxon>
        <taxon>Tracheophyta</taxon>
        <taxon>Spermatophyta</taxon>
        <taxon>Magnoliopsida</taxon>
        <taxon>eudicotyledons</taxon>
        <taxon>Gunneridae</taxon>
        <taxon>Pentapetalae</taxon>
        <taxon>rosids</taxon>
        <taxon>fabids</taxon>
        <taxon>Malpighiales</taxon>
        <taxon>Rhizophoraceae</taxon>
        <taxon>Rhizophora</taxon>
    </lineage>
</organism>
<sequence>MEIDDKVIDMKFEVPDFSMTIPLRILWLQGLLHNLVVKNLQ</sequence>
<dbReference type="AlphaFoldDB" id="A0A2P2LX94"/>
<accession>A0A2P2LX94</accession>
<reference evidence="1" key="1">
    <citation type="submission" date="2018-02" db="EMBL/GenBank/DDBJ databases">
        <title>Rhizophora mucronata_Transcriptome.</title>
        <authorList>
            <person name="Meera S.P."/>
            <person name="Sreeshan A."/>
            <person name="Augustine A."/>
        </authorList>
    </citation>
    <scope>NUCLEOTIDE SEQUENCE</scope>
    <source>
        <tissue evidence="1">Leaf</tissue>
    </source>
</reference>
<proteinExistence type="predicted"/>
<name>A0A2P2LX94_RHIMU</name>
<dbReference type="EMBL" id="GGEC01042106">
    <property type="protein sequence ID" value="MBX22590.1"/>
    <property type="molecule type" value="Transcribed_RNA"/>
</dbReference>